<dbReference type="Gene3D" id="3.30.1490.10">
    <property type="match status" value="1"/>
</dbReference>
<evidence type="ECO:0000256" key="6">
    <source>
        <dbReference type="ARBA" id="ARBA00035258"/>
    </source>
</evidence>
<dbReference type="GO" id="GO:0005737">
    <property type="term" value="C:cytoplasm"/>
    <property type="evidence" value="ECO:0007669"/>
    <property type="project" value="UniProtKB-ARBA"/>
</dbReference>
<dbReference type="OrthoDB" id="9802617at2"/>
<keyword evidence="5 8" id="KW-0687">Ribonucleoprotein</keyword>
<proteinExistence type="inferred from homology"/>
<dbReference type="FunFam" id="3.30.1490.10:FF:000001">
    <property type="entry name" value="30S ribosomal protein S8"/>
    <property type="match status" value="1"/>
</dbReference>
<gene>
    <name evidence="8" type="primary">rpsH</name>
    <name evidence="10" type="ORF">CRV11_02615</name>
</gene>
<evidence type="ECO:0000256" key="7">
    <source>
        <dbReference type="ARBA" id="ARBA00046740"/>
    </source>
</evidence>
<accession>A0A2P5SXW9</accession>
<dbReference type="SUPFAM" id="SSF56047">
    <property type="entry name" value="Ribosomal protein S8"/>
    <property type="match status" value="1"/>
</dbReference>
<comment type="function">
    <text evidence="8">One of the primary rRNA binding proteins, it binds directly to 16S rRNA central domain where it helps coordinate assembly of the platform of the 30S subunit.</text>
</comment>
<evidence type="ECO:0000256" key="8">
    <source>
        <dbReference type="HAMAP-Rule" id="MF_01302"/>
    </source>
</evidence>
<dbReference type="GO" id="GO:0003735">
    <property type="term" value="F:structural constituent of ribosome"/>
    <property type="evidence" value="ECO:0007669"/>
    <property type="project" value="InterPro"/>
</dbReference>
<organism evidence="10 11">
    <name type="scientific">Candidatus Pantoea edessiphila</name>
    <dbReference type="NCBI Taxonomy" id="2044610"/>
    <lineage>
        <taxon>Bacteria</taxon>
        <taxon>Pseudomonadati</taxon>
        <taxon>Pseudomonadota</taxon>
        <taxon>Gammaproteobacteria</taxon>
        <taxon>Enterobacterales</taxon>
        <taxon>Erwiniaceae</taxon>
        <taxon>Pantoea</taxon>
    </lineage>
</organism>
<evidence type="ECO:0000256" key="9">
    <source>
        <dbReference type="RuleBase" id="RU003660"/>
    </source>
</evidence>
<evidence type="ECO:0000256" key="1">
    <source>
        <dbReference type="ARBA" id="ARBA00006471"/>
    </source>
</evidence>
<evidence type="ECO:0000313" key="10">
    <source>
        <dbReference type="EMBL" id="PPI87188.1"/>
    </source>
</evidence>
<dbReference type="GO" id="GO:0019843">
    <property type="term" value="F:rRNA binding"/>
    <property type="evidence" value="ECO:0007669"/>
    <property type="project" value="UniProtKB-UniRule"/>
</dbReference>
<dbReference type="FunFam" id="3.30.1370.30:FF:000002">
    <property type="entry name" value="30S ribosomal protein S8"/>
    <property type="match status" value="1"/>
</dbReference>
<reference evidence="10 11" key="1">
    <citation type="journal article" date="2018" name="Genome Biol. Evol.">
        <title>Cladogenesis and Genomic Streamlining in Extracellular Endosymbionts of Tropical Stink Bugs.</title>
        <authorList>
            <person name="Otero-Bravo A."/>
            <person name="Goffredi S."/>
            <person name="Sabree Z.L."/>
        </authorList>
    </citation>
    <scope>NUCLEOTIDE SEQUENCE [LARGE SCALE GENOMIC DNA]</scope>
    <source>
        <strain evidence="10 11">SoET</strain>
    </source>
</reference>
<dbReference type="GO" id="GO:0005840">
    <property type="term" value="C:ribosome"/>
    <property type="evidence" value="ECO:0007669"/>
    <property type="project" value="UniProtKB-KW"/>
</dbReference>
<dbReference type="RefSeq" id="WP_136131804.1">
    <property type="nucleotide sequence ID" value="NZ_PDKS01000003.1"/>
</dbReference>
<comment type="subunit">
    <text evidence="7 8">Part of the 30S ribosomal subunit. Contacts proteins S5 and S12.</text>
</comment>
<dbReference type="GO" id="GO:0006412">
    <property type="term" value="P:translation"/>
    <property type="evidence" value="ECO:0007669"/>
    <property type="project" value="UniProtKB-UniRule"/>
</dbReference>
<dbReference type="GO" id="GO:1990904">
    <property type="term" value="C:ribonucleoprotein complex"/>
    <property type="evidence" value="ECO:0007669"/>
    <property type="project" value="UniProtKB-KW"/>
</dbReference>
<keyword evidence="3 8" id="KW-0694">RNA-binding</keyword>
<dbReference type="PANTHER" id="PTHR11758">
    <property type="entry name" value="40S RIBOSOMAL PROTEIN S15A"/>
    <property type="match status" value="1"/>
</dbReference>
<dbReference type="EMBL" id="PDKS01000003">
    <property type="protein sequence ID" value="PPI87188.1"/>
    <property type="molecule type" value="Genomic_DNA"/>
</dbReference>
<dbReference type="NCBIfam" id="NF001109">
    <property type="entry name" value="PRK00136.1"/>
    <property type="match status" value="1"/>
</dbReference>
<dbReference type="AlphaFoldDB" id="A0A2P5SXW9"/>
<dbReference type="InterPro" id="IPR047863">
    <property type="entry name" value="Ribosomal_uS8_CS"/>
</dbReference>
<evidence type="ECO:0000256" key="3">
    <source>
        <dbReference type="ARBA" id="ARBA00022884"/>
    </source>
</evidence>
<evidence type="ECO:0000256" key="5">
    <source>
        <dbReference type="ARBA" id="ARBA00023274"/>
    </source>
</evidence>
<evidence type="ECO:0000313" key="11">
    <source>
        <dbReference type="Proteomes" id="UP000296034"/>
    </source>
</evidence>
<evidence type="ECO:0000256" key="2">
    <source>
        <dbReference type="ARBA" id="ARBA00022730"/>
    </source>
</evidence>
<comment type="caution">
    <text evidence="10">The sequence shown here is derived from an EMBL/GenBank/DDBJ whole genome shotgun (WGS) entry which is preliminary data.</text>
</comment>
<comment type="similarity">
    <text evidence="1 8 9">Belongs to the universal ribosomal protein uS8 family.</text>
</comment>
<dbReference type="Proteomes" id="UP000296034">
    <property type="component" value="Unassembled WGS sequence"/>
</dbReference>
<keyword evidence="2 8" id="KW-0699">rRNA-binding</keyword>
<dbReference type="PROSITE" id="PS00053">
    <property type="entry name" value="RIBOSOMAL_S8"/>
    <property type="match status" value="1"/>
</dbReference>
<protein>
    <recommendedName>
        <fullName evidence="6 8">Small ribosomal subunit protein uS8</fullName>
    </recommendedName>
</protein>
<keyword evidence="4 8" id="KW-0689">Ribosomal protein</keyword>
<evidence type="ECO:0000256" key="4">
    <source>
        <dbReference type="ARBA" id="ARBA00022980"/>
    </source>
</evidence>
<name>A0A2P5SXW9_9GAMM</name>
<dbReference type="Gene3D" id="3.30.1370.30">
    <property type="match status" value="1"/>
</dbReference>
<dbReference type="HAMAP" id="MF_01302_B">
    <property type="entry name" value="Ribosomal_uS8_B"/>
    <property type="match status" value="1"/>
</dbReference>
<dbReference type="InterPro" id="IPR000630">
    <property type="entry name" value="Ribosomal_uS8"/>
</dbReference>
<dbReference type="Pfam" id="PF00410">
    <property type="entry name" value="Ribosomal_S8"/>
    <property type="match status" value="1"/>
</dbReference>
<sequence>MSMQDPIADMLTRIRNGQSSRKITIDMSYSKLKLAISKVLKEEGYIKDYKVVKDSKIALEISLKYFKGKPVLEKIDRVSKPSLRIYRKKNDLPKVMDGMGIAVISTSKGVMTDDMARHMGLGGEIICYIA</sequence>
<dbReference type="InterPro" id="IPR035987">
    <property type="entry name" value="Ribosomal_uS8_sf"/>
</dbReference>